<dbReference type="EnsemblMetazoa" id="CapteT218332">
    <property type="protein sequence ID" value="CapteP218332"/>
    <property type="gene ID" value="CapteG218332"/>
</dbReference>
<reference evidence="1 3" key="2">
    <citation type="journal article" date="2013" name="Nature">
        <title>Insights into bilaterian evolution from three spiralian genomes.</title>
        <authorList>
            <person name="Simakov O."/>
            <person name="Marletaz F."/>
            <person name="Cho S.J."/>
            <person name="Edsinger-Gonzales E."/>
            <person name="Havlak P."/>
            <person name="Hellsten U."/>
            <person name="Kuo D.H."/>
            <person name="Larsson T."/>
            <person name="Lv J."/>
            <person name="Arendt D."/>
            <person name="Savage R."/>
            <person name="Osoegawa K."/>
            <person name="de Jong P."/>
            <person name="Grimwood J."/>
            <person name="Chapman J.A."/>
            <person name="Shapiro H."/>
            <person name="Aerts A."/>
            <person name="Otillar R.P."/>
            <person name="Terry A.Y."/>
            <person name="Boore J.L."/>
            <person name="Grigoriev I.V."/>
            <person name="Lindberg D.R."/>
            <person name="Seaver E.C."/>
            <person name="Weisblat D.A."/>
            <person name="Putnam N.H."/>
            <person name="Rokhsar D.S."/>
        </authorList>
    </citation>
    <scope>NUCLEOTIDE SEQUENCE</scope>
    <source>
        <strain evidence="1 3">I ESC-2004</strain>
    </source>
</reference>
<gene>
    <name evidence="1" type="ORF">CAPTEDRAFT_218332</name>
</gene>
<dbReference type="AlphaFoldDB" id="R7ULC2"/>
<evidence type="ECO:0000313" key="1">
    <source>
        <dbReference type="EMBL" id="ELU06898.1"/>
    </source>
</evidence>
<sequence length="100" mass="11541">MAIRSNTHSYSNKWCYNRVNCGVANFRSRDRFGRKDIQPFNTEKGVVPPKCKQGQAFLSWKRATAVMKVVVAKTSSELFEKVNPSKILSYLKKIGLFYQF</sequence>
<protein>
    <submittedName>
        <fullName evidence="1 2">Uncharacterized protein</fullName>
    </submittedName>
</protein>
<dbReference type="EMBL" id="KB300307">
    <property type="protein sequence ID" value="ELU06898.1"/>
    <property type="molecule type" value="Genomic_DNA"/>
</dbReference>
<organism evidence="1">
    <name type="scientific">Capitella teleta</name>
    <name type="common">Polychaete worm</name>
    <dbReference type="NCBI Taxonomy" id="283909"/>
    <lineage>
        <taxon>Eukaryota</taxon>
        <taxon>Metazoa</taxon>
        <taxon>Spiralia</taxon>
        <taxon>Lophotrochozoa</taxon>
        <taxon>Annelida</taxon>
        <taxon>Polychaeta</taxon>
        <taxon>Sedentaria</taxon>
        <taxon>Scolecida</taxon>
        <taxon>Capitellidae</taxon>
        <taxon>Capitella</taxon>
    </lineage>
</organism>
<proteinExistence type="predicted"/>
<reference evidence="2" key="3">
    <citation type="submission" date="2015-06" db="UniProtKB">
        <authorList>
            <consortium name="EnsemblMetazoa"/>
        </authorList>
    </citation>
    <scope>IDENTIFICATION</scope>
</reference>
<reference evidence="3" key="1">
    <citation type="submission" date="2012-12" db="EMBL/GenBank/DDBJ databases">
        <authorList>
            <person name="Hellsten U."/>
            <person name="Grimwood J."/>
            <person name="Chapman J.A."/>
            <person name="Shapiro H."/>
            <person name="Aerts A."/>
            <person name="Otillar R.P."/>
            <person name="Terry A.Y."/>
            <person name="Boore J.L."/>
            <person name="Simakov O."/>
            <person name="Marletaz F."/>
            <person name="Cho S.-J."/>
            <person name="Edsinger-Gonzales E."/>
            <person name="Havlak P."/>
            <person name="Kuo D.-H."/>
            <person name="Larsson T."/>
            <person name="Lv J."/>
            <person name="Arendt D."/>
            <person name="Savage R."/>
            <person name="Osoegawa K."/>
            <person name="de Jong P."/>
            <person name="Lindberg D.R."/>
            <person name="Seaver E.C."/>
            <person name="Weisblat D.A."/>
            <person name="Putnam N.H."/>
            <person name="Grigoriev I.V."/>
            <person name="Rokhsar D.S."/>
        </authorList>
    </citation>
    <scope>NUCLEOTIDE SEQUENCE</scope>
    <source>
        <strain evidence="3">I ESC-2004</strain>
    </source>
</reference>
<evidence type="ECO:0000313" key="2">
    <source>
        <dbReference type="EnsemblMetazoa" id="CapteP218332"/>
    </source>
</evidence>
<dbReference type="Proteomes" id="UP000014760">
    <property type="component" value="Unassembled WGS sequence"/>
</dbReference>
<dbReference type="EMBL" id="AMQN01007257">
    <property type="status" value="NOT_ANNOTATED_CDS"/>
    <property type="molecule type" value="Genomic_DNA"/>
</dbReference>
<keyword evidence="3" id="KW-1185">Reference proteome</keyword>
<name>R7ULC2_CAPTE</name>
<evidence type="ECO:0000313" key="3">
    <source>
        <dbReference type="Proteomes" id="UP000014760"/>
    </source>
</evidence>
<dbReference type="HOGENOM" id="CLU_2308683_0_0_1"/>
<accession>R7ULC2</accession>